<dbReference type="OrthoDB" id="4068767at2759"/>
<accession>A0A7H9AWX7</accession>
<feature type="compositionally biased region" description="Acidic residues" evidence="1">
    <location>
        <begin position="295"/>
        <end position="305"/>
    </location>
</feature>
<protein>
    <submittedName>
        <fullName evidence="2">Uncharacterized protein</fullName>
    </submittedName>
</protein>
<dbReference type="GeneID" id="59234512"/>
<feature type="region of interest" description="Disordered" evidence="1">
    <location>
        <begin position="295"/>
        <end position="336"/>
    </location>
</feature>
<organism evidence="2 3">
    <name type="scientific">Zygotorulaspora mrakii</name>
    <name type="common">Zygosaccharomyces mrakii</name>
    <dbReference type="NCBI Taxonomy" id="42260"/>
    <lineage>
        <taxon>Eukaryota</taxon>
        <taxon>Fungi</taxon>
        <taxon>Dikarya</taxon>
        <taxon>Ascomycota</taxon>
        <taxon>Saccharomycotina</taxon>
        <taxon>Saccharomycetes</taxon>
        <taxon>Saccharomycetales</taxon>
        <taxon>Saccharomycetaceae</taxon>
        <taxon>Zygotorulaspora</taxon>
    </lineage>
</organism>
<feature type="compositionally biased region" description="Basic and acidic residues" evidence="1">
    <location>
        <begin position="221"/>
        <end position="237"/>
    </location>
</feature>
<feature type="region of interest" description="Disordered" evidence="1">
    <location>
        <begin position="110"/>
        <end position="180"/>
    </location>
</feature>
<reference evidence="2 3" key="1">
    <citation type="submission" date="2020-07" db="EMBL/GenBank/DDBJ databases">
        <title>The yeast mating-type switching endonuclease HO is a domesticated member of an unorthodox homing genetic element family.</title>
        <authorList>
            <person name="Coughlan A.Y."/>
            <person name="Lombardi L."/>
            <person name="Braun-Galleani S."/>
            <person name="Martos A.R."/>
            <person name="Galeote V."/>
            <person name="Bigey F."/>
            <person name="Dequin S."/>
            <person name="Byrne K.P."/>
            <person name="Wolfe K.H."/>
        </authorList>
    </citation>
    <scope>NUCLEOTIDE SEQUENCE [LARGE SCALE GENOMIC DNA]</scope>
    <source>
        <strain evidence="2 3">NRRL Y-6702</strain>
    </source>
</reference>
<dbReference type="KEGG" id="zmk:HG535_0A08200"/>
<proteinExistence type="predicted"/>
<dbReference type="AlphaFoldDB" id="A0A7H9AWX7"/>
<gene>
    <name evidence="2" type="ORF">HG535_0A08200</name>
</gene>
<feature type="compositionally biased region" description="Polar residues" evidence="1">
    <location>
        <begin position="45"/>
        <end position="66"/>
    </location>
</feature>
<feature type="region of interest" description="Disordered" evidence="1">
    <location>
        <begin position="1"/>
        <end position="70"/>
    </location>
</feature>
<feature type="region of interest" description="Disordered" evidence="1">
    <location>
        <begin position="209"/>
        <end position="262"/>
    </location>
</feature>
<feature type="compositionally biased region" description="Basic residues" evidence="1">
    <location>
        <begin position="110"/>
        <end position="119"/>
    </location>
</feature>
<sequence>MSHHRISPKNSDSTPSLVGISVRSINDSENPDFQDESSGPGMHPVSSSLVLNKIQSQPHVANNGPYTSVDDLNREGALLTDEVDLDQVINATEQLSTDEDKHRKLKELKKKKQLQKQKNKMSSSSSNLSISSIASGDSRSLITSTDPMDDQINITSSLEKSHRNRRVPAQVSVHGEPERDEAIRNSYGAFIRNQSHRPHLAAGDSYQSFHENESSFDNAEDERSGRRAHRSVDKKASTDYLRSLSRSLSRDPAKKKQSMATAISADDNKRFYSTNNYSISQADIENAPHIVQETLAEEEEEEGEEGALMNDQGNEEFSQDLQDAALSAEKREARQD</sequence>
<feature type="compositionally biased region" description="Low complexity" evidence="1">
    <location>
        <begin position="120"/>
        <end position="142"/>
    </location>
</feature>
<dbReference type="Proteomes" id="UP000509704">
    <property type="component" value="Chromosome 1"/>
</dbReference>
<dbReference type="EMBL" id="CP058604">
    <property type="protein sequence ID" value="QLG70875.1"/>
    <property type="molecule type" value="Genomic_DNA"/>
</dbReference>
<keyword evidence="3" id="KW-1185">Reference proteome</keyword>
<evidence type="ECO:0000313" key="3">
    <source>
        <dbReference type="Proteomes" id="UP000509704"/>
    </source>
</evidence>
<name>A0A7H9AWX7_ZYGMR</name>
<evidence type="ECO:0000313" key="2">
    <source>
        <dbReference type="EMBL" id="QLG70875.1"/>
    </source>
</evidence>
<dbReference type="RefSeq" id="XP_037142603.1">
    <property type="nucleotide sequence ID" value="XM_037286708.1"/>
</dbReference>
<evidence type="ECO:0000256" key="1">
    <source>
        <dbReference type="SAM" id="MobiDB-lite"/>
    </source>
</evidence>